<reference evidence="1 2" key="1">
    <citation type="submission" date="2023-02" db="EMBL/GenBank/DDBJ databases">
        <title>Genome sequence of Sphingobacterium sp. KACC 22765.</title>
        <authorList>
            <person name="Kim S."/>
            <person name="Heo J."/>
            <person name="Kwon S.-W."/>
        </authorList>
    </citation>
    <scope>NUCLEOTIDE SEQUENCE [LARGE SCALE GENOMIC DNA]</scope>
    <source>
        <strain evidence="1 2">KACC 22765</strain>
    </source>
</reference>
<accession>A0ABY7WFP6</accession>
<dbReference type="InterPro" id="IPR039498">
    <property type="entry name" value="NTP_transf_5"/>
</dbReference>
<dbReference type="EMBL" id="CP117880">
    <property type="protein sequence ID" value="WDF68342.1"/>
    <property type="molecule type" value="Genomic_DNA"/>
</dbReference>
<organism evidence="1 2">
    <name type="scientific">Sphingobacterium oryzagri</name>
    <dbReference type="NCBI Taxonomy" id="3025669"/>
    <lineage>
        <taxon>Bacteria</taxon>
        <taxon>Pseudomonadati</taxon>
        <taxon>Bacteroidota</taxon>
        <taxon>Sphingobacteriia</taxon>
        <taxon>Sphingobacteriales</taxon>
        <taxon>Sphingobacteriaceae</taxon>
        <taxon>Sphingobacterium</taxon>
    </lineage>
</organism>
<proteinExistence type="predicted"/>
<evidence type="ECO:0000313" key="1">
    <source>
        <dbReference type="EMBL" id="WDF68342.1"/>
    </source>
</evidence>
<dbReference type="Pfam" id="PF14907">
    <property type="entry name" value="NTP_transf_5"/>
    <property type="match status" value="1"/>
</dbReference>
<dbReference type="RefSeq" id="WP_274267075.1">
    <property type="nucleotide sequence ID" value="NZ_CP117880.1"/>
</dbReference>
<keyword evidence="2" id="KW-1185">Reference proteome</keyword>
<dbReference type="Proteomes" id="UP001221558">
    <property type="component" value="Chromosome"/>
</dbReference>
<gene>
    <name evidence="1" type="ORF">PQ465_18870</name>
</gene>
<name>A0ABY7WFP6_9SPHI</name>
<protein>
    <submittedName>
        <fullName evidence="1">Nucleotidyltransferase family protein</fullName>
    </submittedName>
</protein>
<evidence type="ECO:0000313" key="2">
    <source>
        <dbReference type="Proteomes" id="UP001221558"/>
    </source>
</evidence>
<sequence length="365" mass="42415">MRDAVVHQAFFCLLQAGLWNKAIATLGSFPLTKTQWQDVFVLTMQHTVDGIVYDGLQKLPNDLLPPKLLLFKWTARVDAIERRNGWMDTIIAQQVAFFQKNGTQPVLLKGQGLAACYENPKRRVCGDIDWYFQDKAQRERLFHTLTKRGIEVEHAAGFSYHYMWNDCETEHQSRMIDLHNPFSQRYIRQLEMREANKQTELPLANVTVKTPSPLMTFVQVNAHILKHLLSFGIGIRQFCDSARICLHYKNKIDGNELKAVYKRLGILRWVHLLHAILVKQIGLAEDDLPFPLPKNVQADWMLDEIMAVGNFGFHDSRVDLTKEHETNHRVDSFKRLSGNFMRYVNYAPMEAISFPFVQFYSRFKS</sequence>